<reference evidence="1" key="1">
    <citation type="submission" date="2018-05" db="EMBL/GenBank/DDBJ databases">
        <authorList>
            <person name="Lanie J.A."/>
            <person name="Ng W.-L."/>
            <person name="Kazmierczak K.M."/>
            <person name="Andrzejewski T.M."/>
            <person name="Davidsen T.M."/>
            <person name="Wayne K.J."/>
            <person name="Tettelin H."/>
            <person name="Glass J.I."/>
            <person name="Rusch D."/>
            <person name="Podicherti R."/>
            <person name="Tsui H.-C.T."/>
            <person name="Winkler M.E."/>
        </authorList>
    </citation>
    <scope>NUCLEOTIDE SEQUENCE</scope>
</reference>
<dbReference type="EMBL" id="UINC01019031">
    <property type="protein sequence ID" value="SVA80380.1"/>
    <property type="molecule type" value="Genomic_DNA"/>
</dbReference>
<evidence type="ECO:0000313" key="1">
    <source>
        <dbReference type="EMBL" id="SVA80380.1"/>
    </source>
</evidence>
<proteinExistence type="predicted"/>
<gene>
    <name evidence="1" type="ORF">METZ01_LOCUS133234</name>
</gene>
<accession>A0A381YTV6</accession>
<name>A0A381YTV6_9ZZZZ</name>
<protein>
    <submittedName>
        <fullName evidence="1">Uncharacterized protein</fullName>
    </submittedName>
</protein>
<sequence>MGETEKVKEAPTAYPEGNKCPQCGFDMVDLTACHFRCYNCGAERTCSDI</sequence>
<dbReference type="AlphaFoldDB" id="A0A381YTV6"/>
<organism evidence="1">
    <name type="scientific">marine metagenome</name>
    <dbReference type="NCBI Taxonomy" id="408172"/>
    <lineage>
        <taxon>unclassified sequences</taxon>
        <taxon>metagenomes</taxon>
        <taxon>ecological metagenomes</taxon>
    </lineage>
</organism>